<evidence type="ECO:0000313" key="3">
    <source>
        <dbReference type="Proteomes" id="UP000198211"/>
    </source>
</evidence>
<feature type="compositionally biased region" description="Basic and acidic residues" evidence="1">
    <location>
        <begin position="87"/>
        <end position="97"/>
    </location>
</feature>
<name>A0A225WV28_9STRA</name>
<dbReference type="OrthoDB" id="128250at2759"/>
<comment type="caution">
    <text evidence="2">The sequence shown here is derived from an EMBL/GenBank/DDBJ whole genome shotgun (WGS) entry which is preliminary data.</text>
</comment>
<evidence type="ECO:0000256" key="1">
    <source>
        <dbReference type="SAM" id="MobiDB-lite"/>
    </source>
</evidence>
<dbReference type="Proteomes" id="UP000198211">
    <property type="component" value="Unassembled WGS sequence"/>
</dbReference>
<keyword evidence="3" id="KW-1185">Reference proteome</keyword>
<dbReference type="GO" id="GO:0003676">
    <property type="term" value="F:nucleic acid binding"/>
    <property type="evidence" value="ECO:0007669"/>
    <property type="project" value="InterPro"/>
</dbReference>
<feature type="region of interest" description="Disordered" evidence="1">
    <location>
        <begin position="87"/>
        <end position="147"/>
    </location>
</feature>
<organism evidence="2 3">
    <name type="scientific">Phytophthora megakarya</name>
    <dbReference type="NCBI Taxonomy" id="4795"/>
    <lineage>
        <taxon>Eukaryota</taxon>
        <taxon>Sar</taxon>
        <taxon>Stramenopiles</taxon>
        <taxon>Oomycota</taxon>
        <taxon>Peronosporomycetes</taxon>
        <taxon>Peronosporales</taxon>
        <taxon>Peronosporaceae</taxon>
        <taxon>Phytophthora</taxon>
    </lineage>
</organism>
<dbReference type="EMBL" id="NBNE01000276">
    <property type="protein sequence ID" value="OWZ20909.1"/>
    <property type="molecule type" value="Genomic_DNA"/>
</dbReference>
<dbReference type="InterPro" id="IPR036875">
    <property type="entry name" value="Znf_CCHC_sf"/>
</dbReference>
<accession>A0A225WV28</accession>
<dbReference type="AlphaFoldDB" id="A0A225WV28"/>
<dbReference type="GO" id="GO:0008270">
    <property type="term" value="F:zinc ion binding"/>
    <property type="evidence" value="ECO:0007669"/>
    <property type="project" value="InterPro"/>
</dbReference>
<gene>
    <name evidence="2" type="ORF">PHMEG_0004620</name>
</gene>
<reference evidence="3" key="1">
    <citation type="submission" date="2017-03" db="EMBL/GenBank/DDBJ databases">
        <title>Phytopthora megakarya and P. palmivora, two closely related causual agents of cacao black pod achieved similar genome size and gene model numbers by different mechanisms.</title>
        <authorList>
            <person name="Ali S."/>
            <person name="Shao J."/>
            <person name="Larry D.J."/>
            <person name="Kronmiller B."/>
            <person name="Shen D."/>
            <person name="Strem M.D."/>
            <person name="Melnick R.L."/>
            <person name="Guiltinan M.J."/>
            <person name="Tyler B.M."/>
            <person name="Meinhardt L.W."/>
            <person name="Bailey B.A."/>
        </authorList>
    </citation>
    <scope>NUCLEOTIDE SEQUENCE [LARGE SCALE GENOMIC DNA]</scope>
    <source>
        <strain evidence="3">zdho120</strain>
    </source>
</reference>
<dbReference type="Gene3D" id="4.10.60.10">
    <property type="entry name" value="Zinc finger, CCHC-type"/>
    <property type="match status" value="1"/>
</dbReference>
<evidence type="ECO:0000313" key="2">
    <source>
        <dbReference type="EMBL" id="OWZ20909.1"/>
    </source>
</evidence>
<protein>
    <recommendedName>
        <fullName evidence="4">CCHC-type domain-containing protein</fullName>
    </recommendedName>
</protein>
<dbReference type="SUPFAM" id="SSF57756">
    <property type="entry name" value="Retrovirus zinc finger-like domains"/>
    <property type="match status" value="1"/>
</dbReference>
<proteinExistence type="predicted"/>
<evidence type="ECO:0008006" key="4">
    <source>
        <dbReference type="Google" id="ProtNLM"/>
    </source>
</evidence>
<sequence length="196" mass="21747">MVYRSNFLPYPYGRAMDHTAVIPGIGAIALPTEARSTVANAVAVESDTGSVALFTNPQGVWNNYTGTWELPVGRVWNGKYWSESKKKGFRKTSVESKESDDDTVAGPHPRRKLKATARAVTAKEVPSYQPTTTAGTRSEKNRGPPSGVARCFKGGKEVHWGHARPRGRQCYVCREWENFARDCPNTEARSRNDVFL</sequence>